<evidence type="ECO:0000256" key="6">
    <source>
        <dbReference type="ARBA" id="ARBA00050038"/>
    </source>
</evidence>
<comment type="similarity">
    <text evidence="5 7 9">Belongs to the PTH family.</text>
</comment>
<protein>
    <recommendedName>
        <fullName evidence="6 7">Peptidyl-tRNA hydrolase</fullName>
        <shortName evidence="7">Pth</shortName>
        <ecNumber evidence="1 7">3.1.1.29</ecNumber>
    </recommendedName>
</protein>
<comment type="catalytic activity">
    <reaction evidence="7 8">
        <text>an N-acyl-L-alpha-aminoacyl-tRNA + H2O = an N-acyl-L-amino acid + a tRNA + H(+)</text>
        <dbReference type="Rhea" id="RHEA:54448"/>
        <dbReference type="Rhea" id="RHEA-COMP:10123"/>
        <dbReference type="Rhea" id="RHEA-COMP:13883"/>
        <dbReference type="ChEBI" id="CHEBI:15377"/>
        <dbReference type="ChEBI" id="CHEBI:15378"/>
        <dbReference type="ChEBI" id="CHEBI:59874"/>
        <dbReference type="ChEBI" id="CHEBI:78442"/>
        <dbReference type="ChEBI" id="CHEBI:138191"/>
        <dbReference type="EC" id="3.1.1.29"/>
    </reaction>
</comment>
<evidence type="ECO:0000256" key="8">
    <source>
        <dbReference type="RuleBase" id="RU000673"/>
    </source>
</evidence>
<reference evidence="10" key="1">
    <citation type="journal article" date="2020" name="mSystems">
        <title>Genome- and Community-Level Interaction Insights into Carbon Utilization and Element Cycling Functions of Hydrothermarchaeota in Hydrothermal Sediment.</title>
        <authorList>
            <person name="Zhou Z."/>
            <person name="Liu Y."/>
            <person name="Xu W."/>
            <person name="Pan J."/>
            <person name="Luo Z.H."/>
            <person name="Li M."/>
        </authorList>
    </citation>
    <scope>NUCLEOTIDE SEQUENCE [LARGE SCALE GENOMIC DNA]</scope>
    <source>
        <strain evidence="10">HyVt-533</strain>
    </source>
</reference>
<comment type="caution">
    <text evidence="10">The sequence shown here is derived from an EMBL/GenBank/DDBJ whole genome shotgun (WGS) entry which is preliminary data.</text>
</comment>
<sequence length="194" mass="21572">MATYRWLWVGLGNPGPAYVFTRHNFGFLVLDHWATTRGLSFQKGAWSAEVAFLPKEGLVLLKPQTYMNLSGQAVAPWAKELSLPPERVLVIHDDLDLPLGRLKFAPNGGPGGHKGVWSIMEALGTRNFPRLKLGIGRPPEGTKVPDFVLSPFTEEEWPVVKKVIVRACEGLEVLLREGLQKAMSLFNRPFLAES</sequence>
<accession>A0A7V5U2S5</accession>
<evidence type="ECO:0000256" key="2">
    <source>
        <dbReference type="ARBA" id="ARBA00022555"/>
    </source>
</evidence>
<dbReference type="EC" id="3.1.1.29" evidence="1 7"/>
<feature type="active site" description="Proton acceptor" evidence="7">
    <location>
        <position position="23"/>
    </location>
</feature>
<dbReference type="AlphaFoldDB" id="A0A7V5U2S5"/>
<dbReference type="GO" id="GO:0005737">
    <property type="term" value="C:cytoplasm"/>
    <property type="evidence" value="ECO:0007669"/>
    <property type="project" value="UniProtKB-SubCell"/>
</dbReference>
<comment type="caution">
    <text evidence="7">Lacks conserved residue(s) required for the propagation of feature annotation.</text>
</comment>
<comment type="function">
    <text evidence="7">Catalyzes the release of premature peptidyl moieties from peptidyl-tRNA molecules trapped in stalled 50S ribosomal subunits, and thus maintains levels of free tRNAs and 50S ribosomes.</text>
</comment>
<keyword evidence="3 7" id="KW-0378">Hydrolase</keyword>
<dbReference type="Proteomes" id="UP000886101">
    <property type="component" value="Unassembled WGS sequence"/>
</dbReference>
<comment type="subcellular location">
    <subcellularLocation>
        <location evidence="7">Cytoplasm</location>
    </subcellularLocation>
</comment>
<evidence type="ECO:0000256" key="3">
    <source>
        <dbReference type="ARBA" id="ARBA00022801"/>
    </source>
</evidence>
<keyword evidence="4 7" id="KW-0694">RNA-binding</keyword>
<comment type="subunit">
    <text evidence="7">Monomer.</text>
</comment>
<evidence type="ECO:0000256" key="1">
    <source>
        <dbReference type="ARBA" id="ARBA00013260"/>
    </source>
</evidence>
<dbReference type="PANTHER" id="PTHR17224:SF1">
    <property type="entry name" value="PEPTIDYL-TRNA HYDROLASE"/>
    <property type="match status" value="1"/>
</dbReference>
<keyword evidence="2 7" id="KW-0820">tRNA-binding</keyword>
<feature type="binding site" evidence="7">
    <location>
        <position position="68"/>
    </location>
    <ligand>
        <name>tRNA</name>
        <dbReference type="ChEBI" id="CHEBI:17843"/>
    </ligand>
</feature>
<dbReference type="NCBIfam" id="TIGR00447">
    <property type="entry name" value="pth"/>
    <property type="match status" value="1"/>
</dbReference>
<keyword evidence="7" id="KW-0963">Cytoplasm</keyword>
<organism evidence="10">
    <name type="scientific">Thermodesulfatator atlanticus</name>
    <dbReference type="NCBI Taxonomy" id="501497"/>
    <lineage>
        <taxon>Bacteria</taxon>
        <taxon>Pseudomonadati</taxon>
        <taxon>Thermodesulfobacteriota</taxon>
        <taxon>Thermodesulfobacteria</taxon>
        <taxon>Thermodesulfobacteriales</taxon>
        <taxon>Thermodesulfatatoraceae</taxon>
        <taxon>Thermodesulfatator</taxon>
    </lineage>
</organism>
<dbReference type="Pfam" id="PF01195">
    <property type="entry name" value="Pept_tRNA_hydro"/>
    <property type="match status" value="1"/>
</dbReference>
<dbReference type="Gene3D" id="3.40.50.1470">
    <property type="entry name" value="Peptidyl-tRNA hydrolase"/>
    <property type="match status" value="1"/>
</dbReference>
<dbReference type="PROSITE" id="PS01195">
    <property type="entry name" value="PEPT_TRNA_HYDROL_1"/>
    <property type="match status" value="1"/>
</dbReference>
<dbReference type="CDD" id="cd00462">
    <property type="entry name" value="PTH"/>
    <property type="match status" value="1"/>
</dbReference>
<dbReference type="InterPro" id="IPR018171">
    <property type="entry name" value="Pept_tRNA_hydro_CS"/>
</dbReference>
<evidence type="ECO:0000256" key="5">
    <source>
        <dbReference type="ARBA" id="ARBA00038063"/>
    </source>
</evidence>
<evidence type="ECO:0000256" key="4">
    <source>
        <dbReference type="ARBA" id="ARBA00022884"/>
    </source>
</evidence>
<dbReference type="GO" id="GO:0072344">
    <property type="term" value="P:rescue of stalled ribosome"/>
    <property type="evidence" value="ECO:0007669"/>
    <property type="project" value="UniProtKB-UniRule"/>
</dbReference>
<feature type="site" description="Discriminates between blocked and unblocked aminoacyl-tRNA" evidence="7">
    <location>
        <position position="13"/>
    </location>
</feature>
<dbReference type="EMBL" id="DROK01000185">
    <property type="protein sequence ID" value="HHI97470.1"/>
    <property type="molecule type" value="Genomic_DNA"/>
</dbReference>
<evidence type="ECO:0000313" key="10">
    <source>
        <dbReference type="EMBL" id="HHI97470.1"/>
    </source>
</evidence>
<evidence type="ECO:0000256" key="7">
    <source>
        <dbReference type="HAMAP-Rule" id="MF_00083"/>
    </source>
</evidence>
<name>A0A7V5U2S5_9BACT</name>
<dbReference type="InterPro" id="IPR036416">
    <property type="entry name" value="Pept_tRNA_hydro_sf"/>
</dbReference>
<dbReference type="HAMAP" id="MF_00083">
    <property type="entry name" value="Pept_tRNA_hydro_bact"/>
    <property type="match status" value="1"/>
</dbReference>
<dbReference type="GO" id="GO:0004045">
    <property type="term" value="F:peptidyl-tRNA hydrolase activity"/>
    <property type="evidence" value="ECO:0007669"/>
    <property type="project" value="UniProtKB-UniRule"/>
</dbReference>
<feature type="site" description="Stabilizes the basic form of H active site to accept a proton" evidence="7">
    <location>
        <position position="93"/>
    </location>
</feature>
<dbReference type="GO" id="GO:0006515">
    <property type="term" value="P:protein quality control for misfolded or incompletely synthesized proteins"/>
    <property type="evidence" value="ECO:0007669"/>
    <property type="project" value="UniProtKB-UniRule"/>
</dbReference>
<feature type="binding site" evidence="7">
    <location>
        <position position="66"/>
    </location>
    <ligand>
        <name>tRNA</name>
        <dbReference type="ChEBI" id="CHEBI:17843"/>
    </ligand>
</feature>
<gene>
    <name evidence="7" type="primary">pth</name>
    <name evidence="10" type="ORF">ENJ96_06425</name>
</gene>
<evidence type="ECO:0000256" key="9">
    <source>
        <dbReference type="RuleBase" id="RU004320"/>
    </source>
</evidence>
<dbReference type="FunFam" id="3.40.50.1470:FF:000001">
    <property type="entry name" value="Peptidyl-tRNA hydrolase"/>
    <property type="match status" value="1"/>
</dbReference>
<dbReference type="GO" id="GO:0000049">
    <property type="term" value="F:tRNA binding"/>
    <property type="evidence" value="ECO:0007669"/>
    <property type="project" value="UniProtKB-UniRule"/>
</dbReference>
<dbReference type="PANTHER" id="PTHR17224">
    <property type="entry name" value="PEPTIDYL-TRNA HYDROLASE"/>
    <property type="match status" value="1"/>
</dbReference>
<comment type="function">
    <text evidence="7">Hydrolyzes ribosome-free peptidyl-tRNAs (with 1 or more amino acids incorporated), which drop off the ribosome during protein synthesis, or as a result of ribosome stalling.</text>
</comment>
<feature type="binding site" evidence="7">
    <location>
        <position position="18"/>
    </location>
    <ligand>
        <name>tRNA</name>
        <dbReference type="ChEBI" id="CHEBI:17843"/>
    </ligand>
</feature>
<dbReference type="SUPFAM" id="SSF53178">
    <property type="entry name" value="Peptidyl-tRNA hydrolase-like"/>
    <property type="match status" value="1"/>
</dbReference>
<proteinExistence type="inferred from homology"/>
<dbReference type="InterPro" id="IPR001328">
    <property type="entry name" value="Pept_tRNA_hydro"/>
</dbReference>